<evidence type="ECO:0000313" key="1">
    <source>
        <dbReference type="EMBL" id="CEK70030.1"/>
    </source>
</evidence>
<organism evidence="1">
    <name type="scientific">Arion vulgaris</name>
    <dbReference type="NCBI Taxonomy" id="1028688"/>
    <lineage>
        <taxon>Eukaryota</taxon>
        <taxon>Metazoa</taxon>
        <taxon>Spiralia</taxon>
        <taxon>Lophotrochozoa</taxon>
        <taxon>Mollusca</taxon>
        <taxon>Gastropoda</taxon>
        <taxon>Heterobranchia</taxon>
        <taxon>Euthyneura</taxon>
        <taxon>Panpulmonata</taxon>
        <taxon>Eupulmonata</taxon>
        <taxon>Stylommatophora</taxon>
        <taxon>Helicina</taxon>
        <taxon>Arionoidea</taxon>
        <taxon>Arionidae</taxon>
        <taxon>Arion</taxon>
    </lineage>
</organism>
<reference evidence="1" key="1">
    <citation type="submission" date="2014-12" db="EMBL/GenBank/DDBJ databases">
        <title>Insight into the proteome of Arion vulgaris.</title>
        <authorList>
            <person name="Aradska J."/>
            <person name="Bulat T."/>
            <person name="Smidak R."/>
            <person name="Sarate P."/>
            <person name="Gangsoo J."/>
            <person name="Sialana F."/>
            <person name="Bilban M."/>
            <person name="Lubec G."/>
        </authorList>
    </citation>
    <scope>NUCLEOTIDE SEQUENCE</scope>
    <source>
        <tissue evidence="1">Skin</tissue>
    </source>
</reference>
<sequence length="161" mass="18517">TISRLQGYDVVDMNMVCAHIRLGRSKTFPFETVIRNKEGAETAVWRFLQPFLNRGHHVYLATDSDEVRVQAKALFGNRIHVSTQPIVHIALVQDGQNKRQGFRLTLMEQMLLTTSCKVLMVSYSGFSMKAAQLRQEIQRYDHSLFMYQNGSVFGKSVHWLP</sequence>
<dbReference type="EMBL" id="HACG01023165">
    <property type="protein sequence ID" value="CEK70030.1"/>
    <property type="molecule type" value="Transcribed_RNA"/>
</dbReference>
<accession>A0A0B6ZQN4</accession>
<feature type="non-terminal residue" evidence="1">
    <location>
        <position position="1"/>
    </location>
</feature>
<dbReference type="Gene3D" id="3.40.50.11350">
    <property type="match status" value="1"/>
</dbReference>
<gene>
    <name evidence="1" type="primary">ORF72549</name>
</gene>
<name>A0A0B6ZQN4_9EUPU</name>
<dbReference type="AlphaFoldDB" id="A0A0B6ZQN4"/>
<protein>
    <recommendedName>
        <fullName evidence="2">GT23 domain-containing protein</fullName>
    </recommendedName>
</protein>
<proteinExistence type="predicted"/>
<evidence type="ECO:0008006" key="2">
    <source>
        <dbReference type="Google" id="ProtNLM"/>
    </source>
</evidence>